<evidence type="ECO:0000256" key="1">
    <source>
        <dbReference type="SAM" id="MobiDB-lite"/>
    </source>
</evidence>
<reference evidence="2 3" key="1">
    <citation type="submission" date="2017-01" db="EMBL/GenBank/DDBJ databases">
        <title>Comparative genomic analysis of Brazilian Leptospira santarosai.</title>
        <authorList>
            <person name="Moreno L.Z."/>
            <person name="Miraglia F."/>
            <person name="Kremer F.S."/>
            <person name="Eslabao M.R."/>
            <person name="Lilenbaum W."/>
            <person name="Dellagostin O.A."/>
            <person name="Moreno A.M."/>
        </authorList>
    </citation>
    <scope>NUCLEOTIDE SEQUENCE [LARGE SCALE GENOMIC DNA]</scope>
    <source>
        <strain evidence="2 3">M52/8-19</strain>
    </source>
</reference>
<evidence type="ECO:0000313" key="3">
    <source>
        <dbReference type="Proteomes" id="UP000189337"/>
    </source>
</evidence>
<dbReference type="EMBL" id="MTSU01000004">
    <property type="protein sequence ID" value="ONF93673.1"/>
    <property type="molecule type" value="Genomic_DNA"/>
</dbReference>
<organism evidence="2 3">
    <name type="scientific">Leptospira santarosai</name>
    <dbReference type="NCBI Taxonomy" id="28183"/>
    <lineage>
        <taxon>Bacteria</taxon>
        <taxon>Pseudomonadati</taxon>
        <taxon>Spirochaetota</taxon>
        <taxon>Spirochaetia</taxon>
        <taxon>Leptospirales</taxon>
        <taxon>Leptospiraceae</taxon>
        <taxon>Leptospira</taxon>
    </lineage>
</organism>
<gene>
    <name evidence="2" type="ORF">BWD14_06305</name>
</gene>
<feature type="compositionally biased region" description="Basic and acidic residues" evidence="1">
    <location>
        <begin position="1"/>
        <end position="10"/>
    </location>
</feature>
<protein>
    <submittedName>
        <fullName evidence="2">TetR family transcriptional regulator</fullName>
    </submittedName>
</protein>
<accession>A0AB73LNF2</accession>
<feature type="region of interest" description="Disordered" evidence="1">
    <location>
        <begin position="1"/>
        <end position="26"/>
    </location>
</feature>
<evidence type="ECO:0000313" key="2">
    <source>
        <dbReference type="EMBL" id="ONF93673.1"/>
    </source>
</evidence>
<dbReference type="Proteomes" id="UP000189337">
    <property type="component" value="Unassembled WGS sequence"/>
</dbReference>
<sequence>MNPKTEKPHDGIFSQNPRLHSQSGRPHKLKIYSSKPQYIIIFSNIQIT</sequence>
<dbReference type="AlphaFoldDB" id="A0AB73LNF2"/>
<proteinExistence type="predicted"/>
<feature type="compositionally biased region" description="Polar residues" evidence="1">
    <location>
        <begin position="13"/>
        <end position="24"/>
    </location>
</feature>
<name>A0AB73LNF2_9LEPT</name>
<comment type="caution">
    <text evidence="2">The sequence shown here is derived from an EMBL/GenBank/DDBJ whole genome shotgun (WGS) entry which is preliminary data.</text>
</comment>